<evidence type="ECO:0000256" key="5">
    <source>
        <dbReference type="SAM" id="Phobius"/>
    </source>
</evidence>
<feature type="chain" id="PRO_5033672312" evidence="6">
    <location>
        <begin position="21"/>
        <end position="727"/>
    </location>
</feature>
<evidence type="ECO:0000259" key="7">
    <source>
        <dbReference type="SMART" id="SM00082"/>
    </source>
</evidence>
<name>A0A8D9A4Q5_9HEMI</name>
<dbReference type="AlphaFoldDB" id="A0A8D9A4Q5"/>
<reference evidence="8" key="1">
    <citation type="submission" date="2021-05" db="EMBL/GenBank/DDBJ databases">
        <authorList>
            <person name="Alioto T."/>
            <person name="Alioto T."/>
            <person name="Gomez Garrido J."/>
        </authorList>
    </citation>
    <scope>NUCLEOTIDE SEQUENCE</scope>
</reference>
<dbReference type="SUPFAM" id="SSF52058">
    <property type="entry name" value="L domain-like"/>
    <property type="match status" value="1"/>
</dbReference>
<feature type="region of interest" description="Disordered" evidence="4">
    <location>
        <begin position="685"/>
        <end position="727"/>
    </location>
</feature>
<dbReference type="Gene3D" id="3.80.10.10">
    <property type="entry name" value="Ribonuclease Inhibitor"/>
    <property type="match status" value="2"/>
</dbReference>
<feature type="domain" description="LRRCT" evidence="7">
    <location>
        <begin position="377"/>
        <end position="468"/>
    </location>
</feature>
<dbReference type="EMBL" id="HBUF01551664">
    <property type="protein sequence ID" value="CAG6759139.1"/>
    <property type="molecule type" value="Transcribed_RNA"/>
</dbReference>
<dbReference type="PANTHER" id="PTHR24373">
    <property type="entry name" value="SLIT RELATED LEUCINE-RICH REPEAT NEURONAL PROTEIN"/>
    <property type="match status" value="1"/>
</dbReference>
<dbReference type="SMART" id="SM00082">
    <property type="entry name" value="LRRCT"/>
    <property type="match status" value="1"/>
</dbReference>
<evidence type="ECO:0000256" key="6">
    <source>
        <dbReference type="SAM" id="SignalP"/>
    </source>
</evidence>
<evidence type="ECO:0000256" key="3">
    <source>
        <dbReference type="ARBA" id="ARBA00022737"/>
    </source>
</evidence>
<protein>
    <submittedName>
        <fullName evidence="8">Leucine-rich repeat neuronal protein 2</fullName>
    </submittedName>
</protein>
<accession>A0A8D9A4Q5</accession>
<feature type="transmembrane region" description="Helical" evidence="5">
    <location>
        <begin position="472"/>
        <end position="496"/>
    </location>
</feature>
<dbReference type="InterPro" id="IPR001611">
    <property type="entry name" value="Leu-rich_rpt"/>
</dbReference>
<dbReference type="InterPro" id="IPR003591">
    <property type="entry name" value="Leu-rich_rpt_typical-subtyp"/>
</dbReference>
<dbReference type="InterPro" id="IPR032675">
    <property type="entry name" value="LRR_dom_sf"/>
</dbReference>
<evidence type="ECO:0000256" key="1">
    <source>
        <dbReference type="ARBA" id="ARBA00022614"/>
    </source>
</evidence>
<feature type="region of interest" description="Disordered" evidence="4">
    <location>
        <begin position="637"/>
        <end position="658"/>
    </location>
</feature>
<keyword evidence="5" id="KW-0812">Transmembrane</keyword>
<keyword evidence="5" id="KW-1133">Transmembrane helix</keyword>
<evidence type="ECO:0000313" key="8">
    <source>
        <dbReference type="EMBL" id="CAG6759140.1"/>
    </source>
</evidence>
<sequence length="727" mass="82699">MHSVVLCVLMLLAFTKLNRAICPSRCQCFDQKLEASCTDAGLEVVPIQLNPEVQTIILRENRIANVHYTLSFYTELHTLDLSVNKINVLGSHNFEFQKKLVHLNISYNEISKLSKDTFKGLQVLKTLDLSYNKISVIDKTAFRDTLHLELLILSYNNITYFEDAEIFSTLKSLRILKLDNNQVLDVPSNVLSNLPHQSLHYLYLNDNLIETVMENSFPFTLTNLHTLSLSSNIISFINETSFITLRTLHTLDLSYNNLSAIPTKQLSKLSALVHLDMSGNNFSSIDSVAFKSLFSLRSVQMNLIPNLESIDQRAFVDNVQLETVVINENMNLKYLPSKLFHGNTNLRSVSLKGNSLSQLEASHFPLERITFLDLSENPLQCDCSLLWLWKLVQLQVKTMIETSTTIGYELTMNTTLQPGTTSTTTEAQRIIKNNHSLSIVLHNLKCASPSDVKGKEVKSVPESHVHCESNTMLYAISLLLLLASSIVICILMYFIYRKRALWKNKINRNLKHQGSYVDNCLTSHPTPILMLYSTGDTQYDQNEKLNSFPNEKPGPVPIYDKYTGKPQDGPPSYHEDHIYEKEPLANKSFNTHYQTLNGDIPKYEDEYYPRKIPINDSFRGKISKTLNSRNNFPGKFSSNENFHCPPSPHTSIRRKAPSSQDVQYFDQWKNHSSGVYMNPHQHLHMNLESSGTGASPSGERRFDTAHSASTKTRSPRKQQTSPHIVYV</sequence>
<feature type="signal peptide" evidence="6">
    <location>
        <begin position="1"/>
        <end position="20"/>
    </location>
</feature>
<keyword evidence="5" id="KW-0472">Membrane</keyword>
<dbReference type="PANTHER" id="PTHR24373:SF392">
    <property type="entry name" value="NEPHROCAN"/>
    <property type="match status" value="1"/>
</dbReference>
<dbReference type="PROSITE" id="PS51450">
    <property type="entry name" value="LRR"/>
    <property type="match status" value="5"/>
</dbReference>
<keyword evidence="1" id="KW-0433">Leucine-rich repeat</keyword>
<dbReference type="EMBL" id="HBUF01264859">
    <property type="protein sequence ID" value="CAG6683869.1"/>
    <property type="molecule type" value="Transcribed_RNA"/>
</dbReference>
<feature type="compositionally biased region" description="Polar residues" evidence="4">
    <location>
        <begin position="706"/>
        <end position="727"/>
    </location>
</feature>
<dbReference type="InterPro" id="IPR050328">
    <property type="entry name" value="Dev_Immune_Receptor"/>
</dbReference>
<dbReference type="GO" id="GO:0071944">
    <property type="term" value="C:cell periphery"/>
    <property type="evidence" value="ECO:0007669"/>
    <property type="project" value="UniProtKB-ARBA"/>
</dbReference>
<dbReference type="SMART" id="SM00369">
    <property type="entry name" value="LRR_TYP"/>
    <property type="match status" value="7"/>
</dbReference>
<evidence type="ECO:0000256" key="2">
    <source>
        <dbReference type="ARBA" id="ARBA00022729"/>
    </source>
</evidence>
<proteinExistence type="predicted"/>
<dbReference type="SMART" id="SM00365">
    <property type="entry name" value="LRR_SD22"/>
    <property type="match status" value="4"/>
</dbReference>
<keyword evidence="3" id="KW-0677">Repeat</keyword>
<keyword evidence="2 6" id="KW-0732">Signal</keyword>
<dbReference type="Pfam" id="PF13855">
    <property type="entry name" value="LRR_8"/>
    <property type="match status" value="2"/>
</dbReference>
<evidence type="ECO:0000256" key="4">
    <source>
        <dbReference type="SAM" id="MobiDB-lite"/>
    </source>
</evidence>
<dbReference type="EMBL" id="HBUF01551665">
    <property type="protein sequence ID" value="CAG6759140.1"/>
    <property type="molecule type" value="Transcribed_RNA"/>
</dbReference>
<dbReference type="EMBL" id="HBUF01264857">
    <property type="protein sequence ID" value="CAG6683867.1"/>
    <property type="molecule type" value="Transcribed_RNA"/>
</dbReference>
<dbReference type="InterPro" id="IPR000483">
    <property type="entry name" value="Cys-rich_flank_reg_C"/>
</dbReference>
<organism evidence="8">
    <name type="scientific">Cacopsylla melanoneura</name>
    <dbReference type="NCBI Taxonomy" id="428564"/>
    <lineage>
        <taxon>Eukaryota</taxon>
        <taxon>Metazoa</taxon>
        <taxon>Ecdysozoa</taxon>
        <taxon>Arthropoda</taxon>
        <taxon>Hexapoda</taxon>
        <taxon>Insecta</taxon>
        <taxon>Pterygota</taxon>
        <taxon>Neoptera</taxon>
        <taxon>Paraneoptera</taxon>
        <taxon>Hemiptera</taxon>
        <taxon>Sternorrhyncha</taxon>
        <taxon>Psylloidea</taxon>
        <taxon>Psyllidae</taxon>
        <taxon>Psyllinae</taxon>
        <taxon>Cacopsylla</taxon>
    </lineage>
</organism>